<dbReference type="Pfam" id="PF00743">
    <property type="entry name" value="FMO-like"/>
    <property type="match status" value="1"/>
</dbReference>
<dbReference type="InterPro" id="IPR036188">
    <property type="entry name" value="FAD/NAD-bd_sf"/>
</dbReference>
<protein>
    <recommendedName>
        <fullName evidence="10">FAD/NAD(P)-binding domain-containing protein</fullName>
    </recommendedName>
</protein>
<organism evidence="8 9">
    <name type="scientific">Extremus antarcticus</name>
    <dbReference type="NCBI Taxonomy" id="702011"/>
    <lineage>
        <taxon>Eukaryota</taxon>
        <taxon>Fungi</taxon>
        <taxon>Dikarya</taxon>
        <taxon>Ascomycota</taxon>
        <taxon>Pezizomycotina</taxon>
        <taxon>Dothideomycetes</taxon>
        <taxon>Dothideomycetidae</taxon>
        <taxon>Mycosphaerellales</taxon>
        <taxon>Extremaceae</taxon>
        <taxon>Extremus</taxon>
    </lineage>
</organism>
<dbReference type="GO" id="GO:0050660">
    <property type="term" value="F:flavin adenine dinucleotide binding"/>
    <property type="evidence" value="ECO:0007669"/>
    <property type="project" value="InterPro"/>
</dbReference>
<evidence type="ECO:0000256" key="1">
    <source>
        <dbReference type="ARBA" id="ARBA00001974"/>
    </source>
</evidence>
<reference evidence="8" key="1">
    <citation type="submission" date="2023-04" db="EMBL/GenBank/DDBJ databases">
        <title>Black Yeasts Isolated from many extreme environments.</title>
        <authorList>
            <person name="Coleine C."/>
            <person name="Stajich J.E."/>
            <person name="Selbmann L."/>
        </authorList>
    </citation>
    <scope>NUCLEOTIDE SEQUENCE</scope>
    <source>
        <strain evidence="8">CCFEE 5312</strain>
    </source>
</reference>
<keyword evidence="7" id="KW-0503">Monooxygenase</keyword>
<keyword evidence="5" id="KW-0521">NADP</keyword>
<accession>A0AAJ0DIZ9</accession>
<dbReference type="Proteomes" id="UP001271007">
    <property type="component" value="Unassembled WGS sequence"/>
</dbReference>
<evidence type="ECO:0000256" key="7">
    <source>
        <dbReference type="ARBA" id="ARBA00023033"/>
    </source>
</evidence>
<dbReference type="AlphaFoldDB" id="A0AAJ0DIZ9"/>
<keyword evidence="9" id="KW-1185">Reference proteome</keyword>
<evidence type="ECO:0000256" key="2">
    <source>
        <dbReference type="ARBA" id="ARBA00010139"/>
    </source>
</evidence>
<evidence type="ECO:0000256" key="4">
    <source>
        <dbReference type="ARBA" id="ARBA00022827"/>
    </source>
</evidence>
<evidence type="ECO:0000256" key="6">
    <source>
        <dbReference type="ARBA" id="ARBA00023002"/>
    </source>
</evidence>
<dbReference type="SUPFAM" id="SSF51905">
    <property type="entry name" value="FAD/NAD(P)-binding domain"/>
    <property type="match status" value="2"/>
</dbReference>
<evidence type="ECO:0000313" key="9">
    <source>
        <dbReference type="Proteomes" id="UP001271007"/>
    </source>
</evidence>
<dbReference type="PANTHER" id="PTHR43098">
    <property type="entry name" value="L-ORNITHINE N(5)-MONOOXYGENASE-RELATED"/>
    <property type="match status" value="1"/>
</dbReference>
<dbReference type="EMBL" id="JAWDJX010000029">
    <property type="protein sequence ID" value="KAK3050828.1"/>
    <property type="molecule type" value="Genomic_DNA"/>
</dbReference>
<keyword evidence="3" id="KW-0285">Flavoprotein</keyword>
<proteinExistence type="inferred from homology"/>
<keyword evidence="6" id="KW-0560">Oxidoreductase</keyword>
<gene>
    <name evidence="8" type="ORF">LTR09_007905</name>
</gene>
<dbReference type="InterPro" id="IPR050775">
    <property type="entry name" value="FAD-binding_Monooxygenases"/>
</dbReference>
<evidence type="ECO:0000256" key="3">
    <source>
        <dbReference type="ARBA" id="ARBA00022630"/>
    </source>
</evidence>
<evidence type="ECO:0000313" key="8">
    <source>
        <dbReference type="EMBL" id="KAK3050828.1"/>
    </source>
</evidence>
<dbReference type="GO" id="GO:0050661">
    <property type="term" value="F:NADP binding"/>
    <property type="evidence" value="ECO:0007669"/>
    <property type="project" value="InterPro"/>
</dbReference>
<evidence type="ECO:0000256" key="5">
    <source>
        <dbReference type="ARBA" id="ARBA00022857"/>
    </source>
</evidence>
<name>A0AAJ0DIZ9_9PEZI</name>
<comment type="cofactor">
    <cofactor evidence="1">
        <name>FAD</name>
        <dbReference type="ChEBI" id="CHEBI:57692"/>
    </cofactor>
</comment>
<dbReference type="Gene3D" id="3.50.50.60">
    <property type="entry name" value="FAD/NAD(P)-binding domain"/>
    <property type="match status" value="2"/>
</dbReference>
<keyword evidence="4" id="KW-0274">FAD</keyword>
<comment type="caution">
    <text evidence="8">The sequence shown here is derived from an EMBL/GenBank/DDBJ whole genome shotgun (WGS) entry which is preliminary data.</text>
</comment>
<sequence length="568" mass="64276">MGSVGETKPVERIIKTDLHQYGKRRRTDGPYADNLDLDVLVIGAGFGGAYSLHQLRKQGFNTVLYDAGTSFGGTWRWNCYPGARVDSPVPIYELSIPEVYKDWTWKTNYPNWEELQAYFDHMDKVLNLSKDCAFETVVTSAEFDQDVGRWTVKTADGRTAKAKYLVVAAGFAAKRYIPDVPGLDSFKGEIHHSSFWPQEGVNFTDKKCAVIGTGASGVQIIQEMGAKASQLTVYQRTPNLALPMGRRDLTAEEQNQLKPFYPEIHAMRERCFAGFHYDLHEKNTWDDTPEEREAFFETLWKQQGFALWLGGYKDYLFVDKSNDEAYKFWRKKQMQRVKNPEKQKVLFPEQKPHPFGVKRPCLEQNYYETLDRDNVEIVDINEQNGTPIEKFTEKGIVSGGKEREFDIICLATGFDVVTGGMTSMGLKSIHGTYLQDEWKDAANTFLGTTISGYPNLFHLYGPHGPTLLSNGPSSVEIQARWIRDAITKAHRQGLKYVNPTKEASDGWKRRINELAAPTLFPTTKSTYMGGSVPGKAFEMTCYAGGVNAYGPEIRGYLDTWKGFETVKA</sequence>
<dbReference type="GO" id="GO:0004499">
    <property type="term" value="F:N,N-dimethylaniline monooxygenase activity"/>
    <property type="evidence" value="ECO:0007669"/>
    <property type="project" value="InterPro"/>
</dbReference>
<evidence type="ECO:0008006" key="10">
    <source>
        <dbReference type="Google" id="ProtNLM"/>
    </source>
</evidence>
<dbReference type="PANTHER" id="PTHR43098:SF3">
    <property type="entry name" value="L-ORNITHINE N(5)-MONOOXYGENASE-RELATED"/>
    <property type="match status" value="1"/>
</dbReference>
<comment type="similarity">
    <text evidence="2">Belongs to the FAD-binding monooxygenase family.</text>
</comment>
<dbReference type="PRINTS" id="PR00411">
    <property type="entry name" value="PNDRDTASEI"/>
</dbReference>
<dbReference type="InterPro" id="IPR020946">
    <property type="entry name" value="Flavin_mOase-like"/>
</dbReference>